<dbReference type="EMBL" id="GBRH01241093">
    <property type="protein sequence ID" value="JAD56802.1"/>
    <property type="molecule type" value="Transcribed_RNA"/>
</dbReference>
<dbReference type="CDD" id="cd00303">
    <property type="entry name" value="retropepsin_like"/>
    <property type="match status" value="1"/>
</dbReference>
<proteinExistence type="predicted"/>
<sequence>MLVDSGSSHNFISEQLATELTGWKALKNPIKVKVADGGILVCSHEIECCEWWI</sequence>
<reference evidence="1" key="2">
    <citation type="journal article" date="2015" name="Data Brief">
        <title>Shoot transcriptome of the giant reed, Arundo donax.</title>
        <authorList>
            <person name="Barrero R.A."/>
            <person name="Guerrero F.D."/>
            <person name="Moolhuijzen P."/>
            <person name="Goolsby J.A."/>
            <person name="Tidwell J."/>
            <person name="Bellgard S.E."/>
            <person name="Bellgard M.I."/>
        </authorList>
    </citation>
    <scope>NUCLEOTIDE SEQUENCE</scope>
    <source>
        <tissue evidence="1">Shoot tissue taken approximately 20 cm above the soil surface</tissue>
    </source>
</reference>
<dbReference type="InterPro" id="IPR021109">
    <property type="entry name" value="Peptidase_aspartic_dom_sf"/>
</dbReference>
<dbReference type="AlphaFoldDB" id="A0A0A9BBW3"/>
<accession>A0A0A9BBW3</accession>
<dbReference type="Gene3D" id="2.40.70.10">
    <property type="entry name" value="Acid Proteases"/>
    <property type="match status" value="1"/>
</dbReference>
<reference evidence="1" key="1">
    <citation type="submission" date="2014-09" db="EMBL/GenBank/DDBJ databases">
        <authorList>
            <person name="Magalhaes I.L.F."/>
            <person name="Oliveira U."/>
            <person name="Santos F.R."/>
            <person name="Vidigal T.H.D.A."/>
            <person name="Brescovit A.D."/>
            <person name="Santos A.J."/>
        </authorList>
    </citation>
    <scope>NUCLEOTIDE SEQUENCE</scope>
    <source>
        <tissue evidence="1">Shoot tissue taken approximately 20 cm above the soil surface</tissue>
    </source>
</reference>
<protein>
    <submittedName>
        <fullName evidence="1">Uncharacterized protein</fullName>
    </submittedName>
</protein>
<organism evidence="1">
    <name type="scientific">Arundo donax</name>
    <name type="common">Giant reed</name>
    <name type="synonym">Donax arundinaceus</name>
    <dbReference type="NCBI Taxonomy" id="35708"/>
    <lineage>
        <taxon>Eukaryota</taxon>
        <taxon>Viridiplantae</taxon>
        <taxon>Streptophyta</taxon>
        <taxon>Embryophyta</taxon>
        <taxon>Tracheophyta</taxon>
        <taxon>Spermatophyta</taxon>
        <taxon>Magnoliopsida</taxon>
        <taxon>Liliopsida</taxon>
        <taxon>Poales</taxon>
        <taxon>Poaceae</taxon>
        <taxon>PACMAD clade</taxon>
        <taxon>Arundinoideae</taxon>
        <taxon>Arundineae</taxon>
        <taxon>Arundo</taxon>
    </lineage>
</organism>
<evidence type="ECO:0000313" key="1">
    <source>
        <dbReference type="EMBL" id="JAD56802.1"/>
    </source>
</evidence>
<name>A0A0A9BBW3_ARUDO</name>